<dbReference type="GO" id="GO:0009451">
    <property type="term" value="P:RNA modification"/>
    <property type="evidence" value="ECO:0007669"/>
    <property type="project" value="InterPro"/>
</dbReference>
<dbReference type="Gene3D" id="1.25.40.10">
    <property type="entry name" value="Tetratricopeptide repeat domain"/>
    <property type="match status" value="7"/>
</dbReference>
<feature type="repeat" description="PPR" evidence="2">
    <location>
        <begin position="171"/>
        <end position="205"/>
    </location>
</feature>
<dbReference type="InterPro" id="IPR002885">
    <property type="entry name" value="PPR_rpt"/>
</dbReference>
<feature type="repeat" description="PPR" evidence="2">
    <location>
        <begin position="373"/>
        <end position="407"/>
    </location>
</feature>
<organism evidence="3 4">
    <name type="scientific">Genlisea aurea</name>
    <dbReference type="NCBI Taxonomy" id="192259"/>
    <lineage>
        <taxon>Eukaryota</taxon>
        <taxon>Viridiplantae</taxon>
        <taxon>Streptophyta</taxon>
        <taxon>Embryophyta</taxon>
        <taxon>Tracheophyta</taxon>
        <taxon>Spermatophyta</taxon>
        <taxon>Magnoliopsida</taxon>
        <taxon>eudicotyledons</taxon>
        <taxon>Gunneridae</taxon>
        <taxon>Pentapetalae</taxon>
        <taxon>asterids</taxon>
        <taxon>lamiids</taxon>
        <taxon>Lamiales</taxon>
        <taxon>Lentibulariaceae</taxon>
        <taxon>Genlisea</taxon>
    </lineage>
</organism>
<feature type="non-terminal residue" evidence="3">
    <location>
        <position position="1"/>
    </location>
</feature>
<evidence type="ECO:0008006" key="5">
    <source>
        <dbReference type="Google" id="ProtNLM"/>
    </source>
</evidence>
<dbReference type="NCBIfam" id="TIGR00756">
    <property type="entry name" value="PPR"/>
    <property type="match status" value="8"/>
</dbReference>
<evidence type="ECO:0000313" key="3">
    <source>
        <dbReference type="EMBL" id="EPS65716.1"/>
    </source>
</evidence>
<dbReference type="InterPro" id="IPR046960">
    <property type="entry name" value="PPR_At4g14850-like_plant"/>
</dbReference>
<keyword evidence="1" id="KW-0677">Repeat</keyword>
<dbReference type="FunFam" id="1.25.40.10:FF:000381">
    <property type="entry name" value="Pentatricopeptide repeat-containing protein"/>
    <property type="match status" value="1"/>
</dbReference>
<keyword evidence="4" id="KW-1185">Reference proteome</keyword>
<feature type="repeat" description="PPR" evidence="2">
    <location>
        <begin position="237"/>
        <end position="271"/>
    </location>
</feature>
<feature type="repeat" description="PPR" evidence="2">
    <location>
        <begin position="746"/>
        <end position="780"/>
    </location>
</feature>
<feature type="repeat" description="PPR" evidence="2">
    <location>
        <begin position="338"/>
        <end position="372"/>
    </location>
</feature>
<dbReference type="FunFam" id="1.25.40.10:FF:000227">
    <property type="entry name" value="Pentatricopeptide repeat-containing protein At3g13880"/>
    <property type="match status" value="1"/>
</dbReference>
<proteinExistence type="predicted"/>
<dbReference type="Pfam" id="PF13041">
    <property type="entry name" value="PPR_2"/>
    <property type="match status" value="5"/>
</dbReference>
<dbReference type="Pfam" id="PF01535">
    <property type="entry name" value="PPR"/>
    <property type="match status" value="5"/>
</dbReference>
<accession>S8CLR4</accession>
<dbReference type="FunFam" id="1.25.40.10:FF:000184">
    <property type="entry name" value="Pentatricopeptide repeat-containing protein, chloroplastic"/>
    <property type="match status" value="1"/>
</dbReference>
<protein>
    <recommendedName>
        <fullName evidence="5">Pentatricopeptide repeat-containing protein</fullName>
    </recommendedName>
</protein>
<dbReference type="AlphaFoldDB" id="S8CLR4"/>
<dbReference type="PROSITE" id="PS51375">
    <property type="entry name" value="PPR"/>
    <property type="match status" value="9"/>
</dbReference>
<dbReference type="InterPro" id="IPR046848">
    <property type="entry name" value="E_motif"/>
</dbReference>
<dbReference type="PANTHER" id="PTHR47926">
    <property type="entry name" value="PENTATRICOPEPTIDE REPEAT-CONTAINING PROTEIN"/>
    <property type="match status" value="1"/>
</dbReference>
<dbReference type="Pfam" id="PF20431">
    <property type="entry name" value="E_motif"/>
    <property type="match status" value="1"/>
</dbReference>
<sequence>CMTVQARPVLDVMPQRADSSLWTARAVHGQGLRLGISSHGKLGSSISELYARCGHVNYAEKMLFGLETRDEMAWNSFLVMKSRRRLFKDVLKDFALMWSSGVVGNQYSFATVLSACGKLMNLNLGMQVHCGVVKAGLEADAYCEGSLIDMYAKCHHLVAAKRIFDASKGPDTVSWTAIVSGFAQVGLATEAMHIFDEMLRTRNVVDRVMFVTVLNAFVSQGRLDHASILFPKMLNPDVVAWNLMISAHLKSGDEVQAIKIFKNMIDSGILPSRSSLGSVLSAVASMSNYEYGLQIHALAVKLGLESNVYAGSSLLNMYAKCKRMGAARAVFDALEDKNDVLWNALLGGYSQNGQFSLVFELFMDMRTSEFQPDEFTYTSVISACACLEDIETGVQLHSVLIKNGFEENLYVQNSLVDMYAKSGYLPDARKLFERMHRRDNVSWNAIIVGCVHEEQEEEAFLMFRRMISQEMTPDEVSLASILSAASNVQDLCKGMQIHCFLIKYGLERGLYAGCSLVDMYCKSGMTEAAEVVFSSMPERNVVCVNTLISGFAQRSSSEKAVNAFKCMLSDGLQPSEITFATLLEASSSANSDLHFGQQLHCFIVKLGIPNKDEFLAVSLLGMYINSGRNADADRLFFELPLHDSTIIWTVMISENSQMGYGKEALSWHREMHRKGVKPDQATFASVVKACSISASLEDGKKTHCLIFHAGYDRDELTGSALVDMYSKCGDMKSSAQVFREMDGEKDLIAWNSMIVGYAKNGFAECALKIFYEMQRANVRPDEVTLLGVLTACSHSGMVTEGRDLYSKMVNSSSSYMIQPRADHCACMVDLLGRWGYLDEAEMFINNMEFEPDSMIWSTFLHACRLHGDDLKGKVAAQKLLQLEPQNSSAYLLLSHMHAASGNWDDVGFLRRRMIQKGVAKFPGTSRI</sequence>
<dbReference type="Proteomes" id="UP000015453">
    <property type="component" value="Unassembled WGS sequence"/>
</dbReference>
<name>S8CLR4_9LAMI</name>
<evidence type="ECO:0000256" key="2">
    <source>
        <dbReference type="PROSITE-ProRule" id="PRU00708"/>
    </source>
</evidence>
<dbReference type="OrthoDB" id="1934782at2759"/>
<feature type="repeat" description="PPR" evidence="2">
    <location>
        <begin position="439"/>
        <end position="473"/>
    </location>
</feature>
<gene>
    <name evidence="3" type="ORF">M569_09060</name>
</gene>
<feature type="repeat" description="PPR" evidence="2">
    <location>
        <begin position="540"/>
        <end position="574"/>
    </location>
</feature>
<dbReference type="GO" id="GO:0003723">
    <property type="term" value="F:RNA binding"/>
    <property type="evidence" value="ECO:0007669"/>
    <property type="project" value="InterPro"/>
</dbReference>
<dbReference type="PANTHER" id="PTHR47926:SF441">
    <property type="entry name" value="PENTATRICOPEPTIDE REPEAT-CONTAINING PROTEIN"/>
    <property type="match status" value="1"/>
</dbReference>
<evidence type="ECO:0000313" key="4">
    <source>
        <dbReference type="Proteomes" id="UP000015453"/>
    </source>
</evidence>
<dbReference type="InterPro" id="IPR011990">
    <property type="entry name" value="TPR-like_helical_dom_sf"/>
</dbReference>
<comment type="caution">
    <text evidence="3">The sequence shown here is derived from an EMBL/GenBank/DDBJ whole genome shotgun (WGS) entry which is preliminary data.</text>
</comment>
<dbReference type="EMBL" id="AUSU01004081">
    <property type="protein sequence ID" value="EPS65716.1"/>
    <property type="molecule type" value="Genomic_DNA"/>
</dbReference>
<reference evidence="3 4" key="1">
    <citation type="journal article" date="2013" name="BMC Genomics">
        <title>The miniature genome of a carnivorous plant Genlisea aurea contains a low number of genes and short non-coding sequences.</title>
        <authorList>
            <person name="Leushkin E.V."/>
            <person name="Sutormin R.A."/>
            <person name="Nabieva E.R."/>
            <person name="Penin A.A."/>
            <person name="Kondrashov A.S."/>
            <person name="Logacheva M.D."/>
        </authorList>
    </citation>
    <scope>NUCLEOTIDE SEQUENCE [LARGE SCALE GENOMIC DNA]</scope>
</reference>
<evidence type="ECO:0000256" key="1">
    <source>
        <dbReference type="ARBA" id="ARBA00022737"/>
    </source>
</evidence>
<feature type="repeat" description="PPR" evidence="2">
    <location>
        <begin position="408"/>
        <end position="438"/>
    </location>
</feature>
<dbReference type="FunFam" id="1.25.40.10:FF:000073">
    <property type="entry name" value="Pentatricopeptide repeat-containing protein chloroplastic"/>
    <property type="match status" value="2"/>
</dbReference>
<feature type="repeat" description="PPR" evidence="2">
    <location>
        <begin position="644"/>
        <end position="678"/>
    </location>
</feature>